<name>A0A1M2W482_TRAPU</name>
<feature type="compositionally biased region" description="Low complexity" evidence="1">
    <location>
        <begin position="98"/>
        <end position="110"/>
    </location>
</feature>
<dbReference type="Proteomes" id="UP000184267">
    <property type="component" value="Unassembled WGS sequence"/>
</dbReference>
<feature type="compositionally biased region" description="Low complexity" evidence="1">
    <location>
        <begin position="26"/>
        <end position="36"/>
    </location>
</feature>
<feature type="region of interest" description="Disordered" evidence="1">
    <location>
        <begin position="1"/>
        <end position="118"/>
    </location>
</feature>
<keyword evidence="3" id="KW-1185">Reference proteome</keyword>
<proteinExistence type="predicted"/>
<dbReference type="AlphaFoldDB" id="A0A1M2W482"/>
<gene>
    <name evidence="2" type="ORF">TRAPUB_8862</name>
</gene>
<sequence length="118" mass="12948">MYYWRKDHPPTDSPEKRLSDLPMMIPSRRPSLRRPSVAPVTPMRPAVNVHRASNSASQTSRPSWLAASPSTPVASSSRAPPQRGVPANPVYETPVAESSYSSPRSSGRLSKPPPPLMY</sequence>
<feature type="compositionally biased region" description="Basic and acidic residues" evidence="1">
    <location>
        <begin position="1"/>
        <end position="19"/>
    </location>
</feature>
<feature type="compositionally biased region" description="Low complexity" evidence="1">
    <location>
        <begin position="66"/>
        <end position="81"/>
    </location>
</feature>
<comment type="caution">
    <text evidence="2">The sequence shown here is derived from an EMBL/GenBank/DDBJ whole genome shotgun (WGS) entry which is preliminary data.</text>
</comment>
<evidence type="ECO:0000313" key="2">
    <source>
        <dbReference type="EMBL" id="OJT14616.1"/>
    </source>
</evidence>
<feature type="compositionally biased region" description="Polar residues" evidence="1">
    <location>
        <begin position="51"/>
        <end position="62"/>
    </location>
</feature>
<dbReference type="EMBL" id="MNAD01000276">
    <property type="protein sequence ID" value="OJT14616.1"/>
    <property type="molecule type" value="Genomic_DNA"/>
</dbReference>
<evidence type="ECO:0000256" key="1">
    <source>
        <dbReference type="SAM" id="MobiDB-lite"/>
    </source>
</evidence>
<organism evidence="2 3">
    <name type="scientific">Trametes pubescens</name>
    <name type="common">White-rot fungus</name>
    <dbReference type="NCBI Taxonomy" id="154538"/>
    <lineage>
        <taxon>Eukaryota</taxon>
        <taxon>Fungi</taxon>
        <taxon>Dikarya</taxon>
        <taxon>Basidiomycota</taxon>
        <taxon>Agaricomycotina</taxon>
        <taxon>Agaricomycetes</taxon>
        <taxon>Polyporales</taxon>
        <taxon>Polyporaceae</taxon>
        <taxon>Trametes</taxon>
    </lineage>
</organism>
<dbReference type="STRING" id="154538.A0A1M2W482"/>
<reference evidence="2 3" key="1">
    <citation type="submission" date="2016-10" db="EMBL/GenBank/DDBJ databases">
        <title>Genome sequence of the basidiomycete white-rot fungus Trametes pubescens.</title>
        <authorList>
            <person name="Makela M.R."/>
            <person name="Granchi Z."/>
            <person name="Peng M."/>
            <person name="De Vries R.P."/>
            <person name="Grigoriev I."/>
            <person name="Riley R."/>
            <person name="Hilden K."/>
        </authorList>
    </citation>
    <scope>NUCLEOTIDE SEQUENCE [LARGE SCALE GENOMIC DNA]</scope>
    <source>
        <strain evidence="2 3">FBCC735</strain>
    </source>
</reference>
<evidence type="ECO:0000313" key="3">
    <source>
        <dbReference type="Proteomes" id="UP000184267"/>
    </source>
</evidence>
<accession>A0A1M2W482</accession>
<protein>
    <submittedName>
        <fullName evidence="2">Uncharacterized protein</fullName>
    </submittedName>
</protein>